<dbReference type="EC" id="2.7.13.3" evidence="3"/>
<name>G2XV01_BOTF4</name>
<feature type="modified residue" description="4-aspartylphosphate" evidence="14">
    <location>
        <position position="1093"/>
    </location>
</feature>
<evidence type="ECO:0000256" key="7">
    <source>
        <dbReference type="ARBA" id="ARBA00022741"/>
    </source>
</evidence>
<evidence type="ECO:0000256" key="5">
    <source>
        <dbReference type="ARBA" id="ARBA00022679"/>
    </source>
</evidence>
<dbReference type="CDD" id="cd17546">
    <property type="entry name" value="REC_hyHK_CKI1_RcsC-like"/>
    <property type="match status" value="1"/>
</dbReference>
<dbReference type="PANTHER" id="PTHR43047">
    <property type="entry name" value="TWO-COMPONENT HISTIDINE PROTEIN KINASE"/>
    <property type="match status" value="1"/>
</dbReference>
<dbReference type="PROSITE" id="PS50109">
    <property type="entry name" value="HIS_KIN"/>
    <property type="match status" value="1"/>
</dbReference>
<evidence type="ECO:0000256" key="9">
    <source>
        <dbReference type="ARBA" id="ARBA00022840"/>
    </source>
</evidence>
<dbReference type="CDD" id="cd00082">
    <property type="entry name" value="HisKA"/>
    <property type="match status" value="1"/>
</dbReference>
<evidence type="ECO:0000256" key="13">
    <source>
        <dbReference type="ARBA" id="ARBA00023180"/>
    </source>
</evidence>
<dbReference type="Pfam" id="PF00512">
    <property type="entry name" value="HisKA"/>
    <property type="match status" value="1"/>
</dbReference>
<dbReference type="Pfam" id="PF00072">
    <property type="entry name" value="Response_reg"/>
    <property type="match status" value="1"/>
</dbReference>
<feature type="compositionally biased region" description="Pro residues" evidence="15">
    <location>
        <begin position="1210"/>
        <end position="1219"/>
    </location>
</feature>
<dbReference type="InterPro" id="IPR001789">
    <property type="entry name" value="Sig_transdc_resp-reg_receiver"/>
</dbReference>
<dbReference type="InterPro" id="IPR005467">
    <property type="entry name" value="His_kinase_dom"/>
</dbReference>
<dbReference type="HOGENOM" id="CLU_003731_0_0_1"/>
<feature type="domain" description="Histidine kinase" evidence="17">
    <location>
        <begin position="600"/>
        <end position="934"/>
    </location>
</feature>
<keyword evidence="12 16" id="KW-0472">Membrane</keyword>
<evidence type="ECO:0000256" key="10">
    <source>
        <dbReference type="ARBA" id="ARBA00022989"/>
    </source>
</evidence>
<evidence type="ECO:0000256" key="12">
    <source>
        <dbReference type="ARBA" id="ARBA00023136"/>
    </source>
</evidence>
<evidence type="ECO:0000256" key="15">
    <source>
        <dbReference type="SAM" id="MobiDB-lite"/>
    </source>
</evidence>
<dbReference type="GO" id="GO:0009927">
    <property type="term" value="F:histidine phosphotransfer kinase activity"/>
    <property type="evidence" value="ECO:0007669"/>
    <property type="project" value="TreeGrafter"/>
</dbReference>
<evidence type="ECO:0000259" key="18">
    <source>
        <dbReference type="PROSITE" id="PS50110"/>
    </source>
</evidence>
<evidence type="ECO:0000313" key="19">
    <source>
        <dbReference type="EMBL" id="CCD44321.1"/>
    </source>
</evidence>
<comment type="subcellular location">
    <subcellularLocation>
        <location evidence="2">Membrane</location>
    </subcellularLocation>
</comment>
<dbReference type="STRING" id="999810.G2XV01"/>
<dbReference type="OrthoDB" id="60033at2759"/>
<dbReference type="GO" id="GO:0005524">
    <property type="term" value="F:ATP binding"/>
    <property type="evidence" value="ECO:0007669"/>
    <property type="project" value="UniProtKB-KW"/>
</dbReference>
<dbReference type="FunCoup" id="G2XV01">
    <property type="interactions" value="142"/>
</dbReference>
<dbReference type="GO" id="GO:0007234">
    <property type="term" value="P:osmosensory signaling via phosphorelay pathway"/>
    <property type="evidence" value="ECO:0007669"/>
    <property type="project" value="UniProtKB-ARBA"/>
</dbReference>
<dbReference type="SMART" id="SM00387">
    <property type="entry name" value="HATPase_c"/>
    <property type="match status" value="1"/>
</dbReference>
<organism evidence="19 20">
    <name type="scientific">Botryotinia fuckeliana (strain T4)</name>
    <name type="common">Noble rot fungus</name>
    <name type="synonym">Botrytis cinerea</name>
    <dbReference type="NCBI Taxonomy" id="999810"/>
    <lineage>
        <taxon>Eukaryota</taxon>
        <taxon>Fungi</taxon>
        <taxon>Dikarya</taxon>
        <taxon>Ascomycota</taxon>
        <taxon>Pezizomycotina</taxon>
        <taxon>Leotiomycetes</taxon>
        <taxon>Helotiales</taxon>
        <taxon>Sclerotiniaceae</taxon>
        <taxon>Botrytis</taxon>
    </lineage>
</organism>
<dbReference type="Pfam" id="PF02518">
    <property type="entry name" value="HATPase_c"/>
    <property type="match status" value="1"/>
</dbReference>
<evidence type="ECO:0000256" key="3">
    <source>
        <dbReference type="ARBA" id="ARBA00012438"/>
    </source>
</evidence>
<feature type="domain" description="Response regulatory" evidence="18">
    <location>
        <begin position="1038"/>
        <end position="1158"/>
    </location>
</feature>
<dbReference type="Proteomes" id="UP000008177">
    <property type="component" value="Unplaced contigs"/>
</dbReference>
<accession>G2XV01</accession>
<protein>
    <recommendedName>
        <fullName evidence="3">histidine kinase</fullName>
        <ecNumber evidence="3">2.7.13.3</ecNumber>
    </recommendedName>
</protein>
<gene>
    <name evidence="19" type="ORF">BofuT4_P059010.1</name>
</gene>
<feature type="region of interest" description="Disordered" evidence="15">
    <location>
        <begin position="941"/>
        <end position="991"/>
    </location>
</feature>
<keyword evidence="6 16" id="KW-0812">Transmembrane</keyword>
<dbReference type="Gene3D" id="1.10.287.130">
    <property type="match status" value="1"/>
</dbReference>
<dbReference type="Gene3D" id="3.30.565.10">
    <property type="entry name" value="Histidine kinase-like ATPase, C-terminal domain"/>
    <property type="match status" value="1"/>
</dbReference>
<feature type="compositionally biased region" description="Polar residues" evidence="15">
    <location>
        <begin position="777"/>
        <end position="786"/>
    </location>
</feature>
<dbReference type="eggNOG" id="KOG0519">
    <property type="taxonomic scope" value="Eukaryota"/>
</dbReference>
<dbReference type="PANTHER" id="PTHR43047:SF72">
    <property type="entry name" value="OSMOSENSING HISTIDINE PROTEIN KINASE SLN1"/>
    <property type="match status" value="1"/>
</dbReference>
<dbReference type="InterPro" id="IPR003594">
    <property type="entry name" value="HATPase_dom"/>
</dbReference>
<dbReference type="PRINTS" id="PR00344">
    <property type="entry name" value="BCTRLSENSOR"/>
</dbReference>
<evidence type="ECO:0000256" key="16">
    <source>
        <dbReference type="SAM" id="Phobius"/>
    </source>
</evidence>
<keyword evidence="10 16" id="KW-1133">Transmembrane helix</keyword>
<dbReference type="AlphaFoldDB" id="G2XV01"/>
<dbReference type="SMART" id="SM00388">
    <property type="entry name" value="HisKA"/>
    <property type="match status" value="1"/>
</dbReference>
<keyword evidence="7" id="KW-0547">Nucleotide-binding</keyword>
<keyword evidence="9" id="KW-0067">ATP-binding</keyword>
<keyword evidence="8 19" id="KW-0418">Kinase</keyword>
<evidence type="ECO:0000259" key="17">
    <source>
        <dbReference type="PROSITE" id="PS50109"/>
    </source>
</evidence>
<sequence length="1219" mass="133095">MRIGIRLQLGLVVLVAALVPLIVLALATWFNNYSFTVDVKENALSLTASLKAASVASDLLLIQATCSTIVTRILIQEAIRDFYRGAPEWNEAREDVQSALASGGLSALLQVIIFSRNETGSVNGILNVTANASGVADIQLPYNNSLNQPAFLGDADQGFPAALYPNISYIPTTDPDPNAPGTNFTQVYAFADYPLNKSAALLLGPLQINSTYALVSLTLPIVENSNPDNILGYMTVVAAATSLIDVVYSREGLDKTGIVLVVGTNRRENQFSYMSRPATATYEPDLHNLTKASVKYIFPPYPLEGQTDRHSVYNANLTEYGSSNFSEGNYPAILHGFGRQNPKVNNASSYITTTNEQGVKVSVGWARPQSALVDWLLIVEQAHSEAWEPIIKLRNILLACVFGTFGLILIVSAGSDHGARIQCLLIFVSLGELNLHYSSKKANDDKVIPMAHFSVRPIRRLRDATKQSIQPPGYTPRQSIEDELYGEEEVGEGSSSGYKKTGFLVRLRKLTQSGRRVSRAEKSEIDRRRDFKIPGKVPDRKHWIEDELTDLTSKFNEMSDELLLQYTSLESKVAERTEQLEHSKKAAEAANESKTLFIANISHELKTPLNGILGMCAVCMGEDDLPSIKRSLKTVYKSGDLLLNLLNDLLTFSKNQIGQQLHLEEKEFRLSDVKEQIRNIFRKQVDEGGITFGVHFLGTESTDGAPLEKPSGKPLPALGPNGIGRLKDMCLWGDQHRILQIIINLVSNSLKFTPPGGKVEVRIRCMGELEQPLDGVNSRNSMGSKQSSHRRNVRTRTGSGSNASGHTSTHASGQISRTASNTKQAGTALVINPMDPRARVQLNERSATPPPNNARTLWFSIEVEDTGPGIPEHLQERVFEPFVQADLGLNRKYGGTGLGLSICSQLAGLMGGSISLVSTLGEGSTFNVQLPLKFVKERAPSTSSSDVIGSRPASMVSQSELERHTPKGSIDATTAVGSPGKSNGGAGYSIDTQPRLVGLRQPFFTSSPTPPPNDDNAKTQLAAIDRAAKEKVGDKKIRVLVAEDNLVNQEVVLRMLKLEDVYDVVVAKDGQEAYDIVKQSMEEGKFFNLIFMDIQMPNLDGLQSTRLIREMGYSAPIVALTAFAEESNVKECYESGMDHFLSKPIRRPALKQVLKKFATIPEEIEDSSITRKSTSEKGQASKQQNKNTSTSTFSPASNSDADLIKMNGTPSPPSPLTST</sequence>
<dbReference type="Gene3D" id="3.40.50.2300">
    <property type="match status" value="1"/>
</dbReference>
<dbReference type="InterPro" id="IPR036097">
    <property type="entry name" value="HisK_dim/P_sf"/>
</dbReference>
<evidence type="ECO:0000256" key="4">
    <source>
        <dbReference type="ARBA" id="ARBA00022553"/>
    </source>
</evidence>
<dbReference type="SMR" id="G2XV01"/>
<evidence type="ECO:0000256" key="6">
    <source>
        <dbReference type="ARBA" id="ARBA00022692"/>
    </source>
</evidence>
<dbReference type="InterPro" id="IPR036890">
    <property type="entry name" value="HATPase_C_sf"/>
</dbReference>
<evidence type="ECO:0000256" key="11">
    <source>
        <dbReference type="ARBA" id="ARBA00023012"/>
    </source>
</evidence>
<reference evidence="20" key="1">
    <citation type="journal article" date="2011" name="PLoS Genet.">
        <title>Genomic analysis of the necrotrophic fungal pathogens Sclerotinia sclerotiorum and Botrytis cinerea.</title>
        <authorList>
            <person name="Amselem J."/>
            <person name="Cuomo C.A."/>
            <person name="van Kan J.A."/>
            <person name="Viaud M."/>
            <person name="Benito E.P."/>
            <person name="Couloux A."/>
            <person name="Coutinho P.M."/>
            <person name="de Vries R.P."/>
            <person name="Dyer P.S."/>
            <person name="Fillinger S."/>
            <person name="Fournier E."/>
            <person name="Gout L."/>
            <person name="Hahn M."/>
            <person name="Kohn L."/>
            <person name="Lapalu N."/>
            <person name="Plummer K.M."/>
            <person name="Pradier J.M."/>
            <person name="Quevillon E."/>
            <person name="Sharon A."/>
            <person name="Simon A."/>
            <person name="ten Have A."/>
            <person name="Tudzynski B."/>
            <person name="Tudzynski P."/>
            <person name="Wincker P."/>
            <person name="Andrew M."/>
            <person name="Anthouard V."/>
            <person name="Beever R.E."/>
            <person name="Beffa R."/>
            <person name="Benoit I."/>
            <person name="Bouzid O."/>
            <person name="Brault B."/>
            <person name="Chen Z."/>
            <person name="Choquer M."/>
            <person name="Collemare J."/>
            <person name="Cotton P."/>
            <person name="Danchin E.G."/>
            <person name="Da Silva C."/>
            <person name="Gautier A."/>
            <person name="Giraud C."/>
            <person name="Giraud T."/>
            <person name="Gonzalez C."/>
            <person name="Grossetete S."/>
            <person name="Guldener U."/>
            <person name="Henrissat B."/>
            <person name="Howlett B.J."/>
            <person name="Kodira C."/>
            <person name="Kretschmer M."/>
            <person name="Lappartient A."/>
            <person name="Leroch M."/>
            <person name="Levis C."/>
            <person name="Mauceli E."/>
            <person name="Neuveglise C."/>
            <person name="Oeser B."/>
            <person name="Pearson M."/>
            <person name="Poulain J."/>
            <person name="Poussereau N."/>
            <person name="Quesneville H."/>
            <person name="Rascle C."/>
            <person name="Schumacher J."/>
            <person name="Segurens B."/>
            <person name="Sexton A."/>
            <person name="Silva E."/>
            <person name="Sirven C."/>
            <person name="Soanes D.M."/>
            <person name="Talbot N.J."/>
            <person name="Templeton M."/>
            <person name="Yandava C."/>
            <person name="Yarden O."/>
            <person name="Zeng Q."/>
            <person name="Rollins J.A."/>
            <person name="Lebrun M.H."/>
            <person name="Dickman M."/>
        </authorList>
    </citation>
    <scope>NUCLEOTIDE SEQUENCE [LARGE SCALE GENOMIC DNA]</scope>
    <source>
        <strain evidence="20">T4</strain>
    </source>
</reference>
<evidence type="ECO:0000256" key="2">
    <source>
        <dbReference type="ARBA" id="ARBA00004370"/>
    </source>
</evidence>
<feature type="compositionally biased region" description="Polar residues" evidence="15">
    <location>
        <begin position="795"/>
        <end position="825"/>
    </location>
</feature>
<proteinExistence type="predicted"/>
<feature type="region of interest" description="Disordered" evidence="15">
    <location>
        <begin position="773"/>
        <end position="833"/>
    </location>
</feature>
<dbReference type="InterPro" id="IPR004358">
    <property type="entry name" value="Sig_transdc_His_kin-like_C"/>
</dbReference>
<feature type="transmembrane region" description="Helical" evidence="16">
    <location>
        <begin position="7"/>
        <end position="30"/>
    </location>
</feature>
<dbReference type="InParanoid" id="G2XV01"/>
<dbReference type="InterPro" id="IPR011006">
    <property type="entry name" value="CheY-like_superfamily"/>
</dbReference>
<evidence type="ECO:0000256" key="8">
    <source>
        <dbReference type="ARBA" id="ARBA00022777"/>
    </source>
</evidence>
<keyword evidence="5" id="KW-0808">Transferase</keyword>
<dbReference type="SUPFAM" id="SSF52172">
    <property type="entry name" value="CheY-like"/>
    <property type="match status" value="1"/>
</dbReference>
<dbReference type="PROSITE" id="PS50110">
    <property type="entry name" value="RESPONSE_REGULATORY"/>
    <property type="match status" value="1"/>
</dbReference>
<evidence type="ECO:0000256" key="14">
    <source>
        <dbReference type="PROSITE-ProRule" id="PRU00169"/>
    </source>
</evidence>
<dbReference type="FunFam" id="3.40.50.2300:FF:000289">
    <property type="entry name" value="Osmosensing histidine protein kinase SLN1"/>
    <property type="match status" value="1"/>
</dbReference>
<dbReference type="FunFam" id="1.10.287.130:FF:000004">
    <property type="entry name" value="Ethylene receptor 1"/>
    <property type="match status" value="1"/>
</dbReference>
<dbReference type="SUPFAM" id="SSF55874">
    <property type="entry name" value="ATPase domain of HSP90 chaperone/DNA topoisomerase II/histidine kinase"/>
    <property type="match status" value="1"/>
</dbReference>
<comment type="catalytic activity">
    <reaction evidence="1">
        <text>ATP + protein L-histidine = ADP + protein N-phospho-L-histidine.</text>
        <dbReference type="EC" id="2.7.13.3"/>
    </reaction>
</comment>
<keyword evidence="11" id="KW-0902">Two-component regulatory system</keyword>
<dbReference type="SMART" id="SM00448">
    <property type="entry name" value="REC"/>
    <property type="match status" value="1"/>
</dbReference>
<keyword evidence="4 14" id="KW-0597">Phosphoprotein</keyword>
<dbReference type="GO" id="GO:0000155">
    <property type="term" value="F:phosphorelay sensor kinase activity"/>
    <property type="evidence" value="ECO:0007669"/>
    <property type="project" value="InterPro"/>
</dbReference>
<dbReference type="InterPro" id="IPR003661">
    <property type="entry name" value="HisK_dim/P_dom"/>
</dbReference>
<feature type="compositionally biased region" description="Polar residues" evidence="15">
    <location>
        <begin position="1170"/>
        <end position="1200"/>
    </location>
</feature>
<dbReference type="GO" id="GO:0005886">
    <property type="term" value="C:plasma membrane"/>
    <property type="evidence" value="ECO:0007669"/>
    <property type="project" value="TreeGrafter"/>
</dbReference>
<evidence type="ECO:0000313" key="20">
    <source>
        <dbReference type="Proteomes" id="UP000008177"/>
    </source>
</evidence>
<feature type="region of interest" description="Disordered" evidence="15">
    <location>
        <begin position="1166"/>
        <end position="1219"/>
    </location>
</feature>
<dbReference type="CDD" id="cd16922">
    <property type="entry name" value="HATPase_EvgS-ArcB-TorS-like"/>
    <property type="match status" value="1"/>
</dbReference>
<dbReference type="SUPFAM" id="SSF47384">
    <property type="entry name" value="Homodimeric domain of signal transducing histidine kinase"/>
    <property type="match status" value="1"/>
</dbReference>
<keyword evidence="13" id="KW-0325">Glycoprotein</keyword>
<evidence type="ECO:0000256" key="1">
    <source>
        <dbReference type="ARBA" id="ARBA00000085"/>
    </source>
</evidence>
<dbReference type="EMBL" id="FQ790270">
    <property type="protein sequence ID" value="CCD44321.1"/>
    <property type="molecule type" value="Genomic_DNA"/>
</dbReference>